<dbReference type="Proteomes" id="UP000887576">
    <property type="component" value="Unplaced"/>
</dbReference>
<dbReference type="WBParaSite" id="JU765_v2.g12592.t1">
    <property type="protein sequence ID" value="JU765_v2.g12592.t1"/>
    <property type="gene ID" value="JU765_v2.g12592"/>
</dbReference>
<proteinExistence type="predicted"/>
<reference evidence="2" key="1">
    <citation type="submission" date="2022-11" db="UniProtKB">
        <authorList>
            <consortium name="WormBaseParasite"/>
        </authorList>
    </citation>
    <scope>IDENTIFICATION</scope>
</reference>
<name>A0AC34Q3C0_9BILA</name>
<sequence length="174" mass="19639">MKIFRVALVGIDKVEQLLLPAPKTELNDTVKITGNFVKVGEDFIKFVKPVKADEPDILLVCLPLSEHLDVLFLSETRKKYEKIFSELKDNFQGKDIGLVVIFNAETRRIVNSRGATINEIFPTPVFITVSNGNIDAFYEKLADLIPKTESSVVPVNSRNSFFTIFFRCFEGCGF</sequence>
<evidence type="ECO:0000313" key="2">
    <source>
        <dbReference type="WBParaSite" id="JU765_v2.g12592.t1"/>
    </source>
</evidence>
<organism evidence="1 2">
    <name type="scientific">Panagrolaimus sp. JU765</name>
    <dbReference type="NCBI Taxonomy" id="591449"/>
    <lineage>
        <taxon>Eukaryota</taxon>
        <taxon>Metazoa</taxon>
        <taxon>Ecdysozoa</taxon>
        <taxon>Nematoda</taxon>
        <taxon>Chromadorea</taxon>
        <taxon>Rhabditida</taxon>
        <taxon>Tylenchina</taxon>
        <taxon>Panagrolaimomorpha</taxon>
        <taxon>Panagrolaimoidea</taxon>
        <taxon>Panagrolaimidae</taxon>
        <taxon>Panagrolaimus</taxon>
    </lineage>
</organism>
<evidence type="ECO:0000313" key="1">
    <source>
        <dbReference type="Proteomes" id="UP000887576"/>
    </source>
</evidence>
<accession>A0AC34Q3C0</accession>
<protein>
    <submittedName>
        <fullName evidence="2">Uncharacterized protein</fullName>
    </submittedName>
</protein>